<comment type="caution">
    <text evidence="1">The sequence shown here is derived from an EMBL/GenBank/DDBJ whole genome shotgun (WGS) entry which is preliminary data.</text>
</comment>
<sequence length="227" mass="24873">MARRRSLAEPQMLLSAEPDLSPVHKKAIEGALRWAWQQLVAANEAVLNLGSEEAITTAIEVQLGRIENGRRVAPGLKDFDHPVRGAKQQTADGRIEKQPDLTFRPPIYRYPRVTNTAVWGCFVECKLIEDGHASRTVASYSNEGIRRFAIGEYAARMPSGMMLAFVRGNKLPTTSLNALLPLHGAATVTPGQTTDSCSTLHPRQSLSAPCIDVALTHLWLPTPTELV</sequence>
<organism evidence="1 2">
    <name type="scientific">Pseudomonas syringae</name>
    <dbReference type="NCBI Taxonomy" id="317"/>
    <lineage>
        <taxon>Bacteria</taxon>
        <taxon>Pseudomonadati</taxon>
        <taxon>Pseudomonadota</taxon>
        <taxon>Gammaproteobacteria</taxon>
        <taxon>Pseudomonadales</taxon>
        <taxon>Pseudomonadaceae</taxon>
        <taxon>Pseudomonas</taxon>
    </lineage>
</organism>
<gene>
    <name evidence="1" type="ORF">IV02_29065</name>
</gene>
<protein>
    <recommendedName>
        <fullName evidence="3">Restriction endonuclease</fullName>
    </recommendedName>
</protein>
<dbReference type="EMBL" id="JPQT01000163">
    <property type="protein sequence ID" value="KFE44496.1"/>
    <property type="molecule type" value="Genomic_DNA"/>
</dbReference>
<dbReference type="PATRIC" id="fig|317.174.peg.5933"/>
<evidence type="ECO:0000313" key="1">
    <source>
        <dbReference type="EMBL" id="KFE44496.1"/>
    </source>
</evidence>
<name>A0A085UMT3_PSESX</name>
<evidence type="ECO:0008006" key="3">
    <source>
        <dbReference type="Google" id="ProtNLM"/>
    </source>
</evidence>
<evidence type="ECO:0000313" key="2">
    <source>
        <dbReference type="Proteomes" id="UP000028643"/>
    </source>
</evidence>
<dbReference type="AlphaFoldDB" id="A0A085UMT3"/>
<dbReference type="Proteomes" id="UP000028643">
    <property type="component" value="Unassembled WGS sequence"/>
</dbReference>
<proteinExistence type="predicted"/>
<reference evidence="1 2" key="1">
    <citation type="submission" date="2014-07" db="EMBL/GenBank/DDBJ databases">
        <title>Draft Genome Sequences of Environmental Pseudomonas syringae strains.</title>
        <authorList>
            <person name="Baltrus D.A."/>
            <person name="Berge O."/>
            <person name="Morris C."/>
        </authorList>
    </citation>
    <scope>NUCLEOTIDE SEQUENCE [LARGE SCALE GENOMIC DNA]</scope>
    <source>
        <strain evidence="1 2">CEB003</strain>
    </source>
</reference>
<accession>A0A085UMT3</accession>